<dbReference type="GO" id="GO:0010468">
    <property type="term" value="P:regulation of gene expression"/>
    <property type="evidence" value="ECO:0007669"/>
    <property type="project" value="TreeGrafter"/>
</dbReference>
<dbReference type="HOGENOM" id="CLU_064339_4_1_1"/>
<dbReference type="GO" id="GO:0003677">
    <property type="term" value="F:DNA binding"/>
    <property type="evidence" value="ECO:0007669"/>
    <property type="project" value="UniProtKB-KW"/>
</dbReference>
<organism evidence="8 9">
    <name type="scientific">Emiliania huxleyi (strain CCMP1516)</name>
    <dbReference type="NCBI Taxonomy" id="280463"/>
    <lineage>
        <taxon>Eukaryota</taxon>
        <taxon>Haptista</taxon>
        <taxon>Haptophyta</taxon>
        <taxon>Prymnesiophyceae</taxon>
        <taxon>Isochrysidales</taxon>
        <taxon>Noelaerhabdaceae</taxon>
        <taxon>Emiliania</taxon>
    </lineage>
</organism>
<dbReference type="RefSeq" id="XP_005766385.1">
    <property type="nucleotide sequence ID" value="XM_005766328.1"/>
</dbReference>
<keyword evidence="4 6" id="KW-0694">RNA-binding</keyword>
<dbReference type="Proteomes" id="UP000013827">
    <property type="component" value="Unassembled WGS sequence"/>
</dbReference>
<dbReference type="EnsemblProtists" id="EOD13956">
    <property type="protein sequence ID" value="EOD13956"/>
    <property type="gene ID" value="EMIHUDRAFT_246548"/>
</dbReference>
<dbReference type="STRING" id="2903.R1DEY4"/>
<protein>
    <recommendedName>
        <fullName evidence="6">Nuclear nucleic acid-binding protein C1D</fullName>
    </recommendedName>
</protein>
<dbReference type="AlphaFoldDB" id="A0A0D3IRS1"/>
<dbReference type="InterPro" id="IPR011082">
    <property type="entry name" value="Exosome-assoc_fac/DNA_repair"/>
</dbReference>
<dbReference type="GeneID" id="17278757"/>
<dbReference type="RefSeq" id="XP_005785916.1">
    <property type="nucleotide sequence ID" value="XM_005785859.1"/>
</dbReference>
<dbReference type="PANTHER" id="PTHR15341">
    <property type="entry name" value="SUN-COR STEROID HORMONE RECEPTOR CO-REPRESSOR"/>
    <property type="match status" value="1"/>
</dbReference>
<dbReference type="GO" id="GO:0000460">
    <property type="term" value="P:maturation of 5.8S rRNA"/>
    <property type="evidence" value="ECO:0007669"/>
    <property type="project" value="TreeGrafter"/>
</dbReference>
<dbReference type="GO" id="GO:0005737">
    <property type="term" value="C:cytoplasm"/>
    <property type="evidence" value="ECO:0007669"/>
    <property type="project" value="UniProtKB-SubCell"/>
</dbReference>
<evidence type="ECO:0000256" key="1">
    <source>
        <dbReference type="ARBA" id="ARBA00004123"/>
    </source>
</evidence>
<dbReference type="PaxDb" id="2903-EOD13956"/>
<dbReference type="GO" id="GO:0000178">
    <property type="term" value="C:exosome (RNase complex)"/>
    <property type="evidence" value="ECO:0007669"/>
    <property type="project" value="TreeGrafter"/>
</dbReference>
<dbReference type="OMA" id="KRCQNIC"/>
<dbReference type="eggNOG" id="KOG4835">
    <property type="taxonomic scope" value="Eukaryota"/>
</dbReference>
<proteinExistence type="inferred from homology"/>
<comment type="similarity">
    <text evidence="2 6">Belongs to the C1D family.</text>
</comment>
<comment type="subcellular location">
    <subcellularLocation>
        <location evidence="6">Cytoplasm</location>
    </subcellularLocation>
    <subcellularLocation>
        <location evidence="6">Nucleus</location>
        <location evidence="6">Nucleolus</location>
    </subcellularLocation>
    <subcellularLocation>
        <location evidence="1 6">Nucleus</location>
    </subcellularLocation>
</comment>
<reference evidence="8" key="2">
    <citation type="submission" date="2024-10" db="UniProtKB">
        <authorList>
            <consortium name="EnsemblProtists"/>
        </authorList>
    </citation>
    <scope>IDENTIFICATION</scope>
</reference>
<evidence type="ECO:0000256" key="5">
    <source>
        <dbReference type="ARBA" id="ARBA00023242"/>
    </source>
</evidence>
<feature type="region of interest" description="Disordered" evidence="7">
    <location>
        <begin position="131"/>
        <end position="161"/>
    </location>
</feature>
<keyword evidence="9" id="KW-1185">Reference proteome</keyword>
<dbReference type="InterPro" id="IPR007146">
    <property type="entry name" value="Sas10/Utp3/C1D"/>
</dbReference>
<keyword evidence="6" id="KW-0963">Cytoplasm</keyword>
<comment type="subunit">
    <text evidence="6">Monomer and homodimer.</text>
</comment>
<keyword evidence="6" id="KW-0238">DNA-binding</keyword>
<dbReference type="EnsemblProtists" id="EOD33487">
    <property type="protein sequence ID" value="EOD33487"/>
    <property type="gene ID" value="EMIHUDRAFT_229615"/>
</dbReference>
<sequence>MPATAPPATAPSSLLPAEVASAVANFERGLGDIEERVRRLQRAPWAELCGGLPPLESARLHLMVAYTINTLFYMYLKTQGIPSANHPVLAELERIKGYIRKVRAASQEAEASQRQASLNASAAKRFIVHALGGPSGPDASAGGKASKKAKKDAKAMGERPH</sequence>
<evidence type="ECO:0000256" key="3">
    <source>
        <dbReference type="ARBA" id="ARBA00022552"/>
    </source>
</evidence>
<accession>A0A0D3IRS1</accession>
<evidence type="ECO:0000256" key="4">
    <source>
        <dbReference type="ARBA" id="ARBA00022884"/>
    </source>
</evidence>
<dbReference type="GO" id="GO:0005730">
    <property type="term" value="C:nucleolus"/>
    <property type="evidence" value="ECO:0007669"/>
    <property type="project" value="UniProtKB-SubCell"/>
</dbReference>
<dbReference type="KEGG" id="ehx:EMIHUDRAFT_229615"/>
<dbReference type="KEGG" id="ehx:EMIHUDRAFT_246548"/>
<evidence type="ECO:0000313" key="9">
    <source>
        <dbReference type="Proteomes" id="UP000013827"/>
    </source>
</evidence>
<dbReference type="Pfam" id="PF04000">
    <property type="entry name" value="Sas10_Utp3"/>
    <property type="match status" value="1"/>
</dbReference>
<dbReference type="GO" id="GO:0003723">
    <property type="term" value="F:RNA binding"/>
    <property type="evidence" value="ECO:0007669"/>
    <property type="project" value="UniProtKB-UniRule"/>
</dbReference>
<evidence type="ECO:0000256" key="6">
    <source>
        <dbReference type="RuleBase" id="RU368003"/>
    </source>
</evidence>
<evidence type="ECO:0000256" key="2">
    <source>
        <dbReference type="ARBA" id="ARBA00009154"/>
    </source>
</evidence>
<reference evidence="9" key="1">
    <citation type="journal article" date="2013" name="Nature">
        <title>Pan genome of the phytoplankton Emiliania underpins its global distribution.</title>
        <authorList>
            <person name="Read B.A."/>
            <person name="Kegel J."/>
            <person name="Klute M.J."/>
            <person name="Kuo A."/>
            <person name="Lefebvre S.C."/>
            <person name="Maumus F."/>
            <person name="Mayer C."/>
            <person name="Miller J."/>
            <person name="Monier A."/>
            <person name="Salamov A."/>
            <person name="Young J."/>
            <person name="Aguilar M."/>
            <person name="Claverie J.M."/>
            <person name="Frickenhaus S."/>
            <person name="Gonzalez K."/>
            <person name="Herman E.K."/>
            <person name="Lin Y.C."/>
            <person name="Napier J."/>
            <person name="Ogata H."/>
            <person name="Sarno A.F."/>
            <person name="Shmutz J."/>
            <person name="Schroeder D."/>
            <person name="de Vargas C."/>
            <person name="Verret F."/>
            <person name="von Dassow P."/>
            <person name="Valentin K."/>
            <person name="Van de Peer Y."/>
            <person name="Wheeler G."/>
            <person name="Dacks J.B."/>
            <person name="Delwiche C.F."/>
            <person name="Dyhrman S.T."/>
            <person name="Glockner G."/>
            <person name="John U."/>
            <person name="Richards T."/>
            <person name="Worden A.Z."/>
            <person name="Zhang X."/>
            <person name="Grigoriev I.V."/>
            <person name="Allen A.E."/>
            <person name="Bidle K."/>
            <person name="Borodovsky M."/>
            <person name="Bowler C."/>
            <person name="Brownlee C."/>
            <person name="Cock J.M."/>
            <person name="Elias M."/>
            <person name="Gladyshev V.N."/>
            <person name="Groth M."/>
            <person name="Guda C."/>
            <person name="Hadaegh A."/>
            <person name="Iglesias-Rodriguez M.D."/>
            <person name="Jenkins J."/>
            <person name="Jones B.M."/>
            <person name="Lawson T."/>
            <person name="Leese F."/>
            <person name="Lindquist E."/>
            <person name="Lobanov A."/>
            <person name="Lomsadze A."/>
            <person name="Malik S.B."/>
            <person name="Marsh M.E."/>
            <person name="Mackinder L."/>
            <person name="Mock T."/>
            <person name="Mueller-Roeber B."/>
            <person name="Pagarete A."/>
            <person name="Parker M."/>
            <person name="Probert I."/>
            <person name="Quesneville H."/>
            <person name="Raines C."/>
            <person name="Rensing S.A."/>
            <person name="Riano-Pachon D.M."/>
            <person name="Richier S."/>
            <person name="Rokitta S."/>
            <person name="Shiraiwa Y."/>
            <person name="Soanes D.M."/>
            <person name="van der Giezen M."/>
            <person name="Wahlund T.M."/>
            <person name="Williams B."/>
            <person name="Wilson W."/>
            <person name="Wolfe G."/>
            <person name="Wurch L.L."/>
        </authorList>
    </citation>
    <scope>NUCLEOTIDE SEQUENCE</scope>
</reference>
<dbReference type="PANTHER" id="PTHR15341:SF3">
    <property type="entry name" value="NUCLEAR NUCLEIC ACID-BINDING PROTEIN C1D"/>
    <property type="match status" value="1"/>
</dbReference>
<feature type="compositionally biased region" description="Basic and acidic residues" evidence="7">
    <location>
        <begin position="152"/>
        <end position="161"/>
    </location>
</feature>
<dbReference type="GeneID" id="17260111"/>
<evidence type="ECO:0000256" key="7">
    <source>
        <dbReference type="SAM" id="MobiDB-lite"/>
    </source>
</evidence>
<name>A0A0D3IRS1_EMIH1</name>
<keyword evidence="3 6" id="KW-0698">rRNA processing</keyword>
<comment type="function">
    <text evidence="6">Plays a role in the recruitment of the exosome to pre-rRNA to mediate the 3'-5' end processing of the 5.8S rRNA.</text>
</comment>
<keyword evidence="5 6" id="KW-0539">Nucleus</keyword>
<evidence type="ECO:0000313" key="8">
    <source>
        <dbReference type="EnsemblProtists" id="EOD13956"/>
    </source>
</evidence>